<comment type="caution">
    <text evidence="11">The sequence shown here is derived from an EMBL/GenBank/DDBJ whole genome shotgun (WGS) entry which is preliminary data.</text>
</comment>
<evidence type="ECO:0000256" key="7">
    <source>
        <dbReference type="ARBA" id="ARBA00023180"/>
    </source>
</evidence>
<dbReference type="AlphaFoldDB" id="A0AA36D852"/>
<dbReference type="GO" id="GO:0005506">
    <property type="term" value="F:iron ion binding"/>
    <property type="evidence" value="ECO:0007669"/>
    <property type="project" value="InterPro"/>
</dbReference>
<dbReference type="Pfam" id="PF25342">
    <property type="entry name" value="GT_PLOD"/>
    <property type="match status" value="1"/>
</dbReference>
<evidence type="ECO:0000256" key="2">
    <source>
        <dbReference type="ARBA" id="ARBA00022723"/>
    </source>
</evidence>
<reference evidence="11" key="1">
    <citation type="submission" date="2023-06" db="EMBL/GenBank/DDBJ databases">
        <authorList>
            <person name="Delattre M."/>
        </authorList>
    </citation>
    <scope>NUCLEOTIDE SEQUENCE</scope>
    <source>
        <strain evidence="11">AF72</strain>
    </source>
</reference>
<feature type="non-terminal residue" evidence="11">
    <location>
        <position position="1"/>
    </location>
</feature>
<dbReference type="Gene3D" id="2.60.120.620">
    <property type="entry name" value="q2cbj1_9rhob like domain"/>
    <property type="match status" value="1"/>
</dbReference>
<keyword evidence="7" id="KW-0325">Glycoprotein</keyword>
<evidence type="ECO:0000256" key="5">
    <source>
        <dbReference type="ARBA" id="ARBA00023002"/>
    </source>
</evidence>
<dbReference type="InterPro" id="IPR057589">
    <property type="entry name" value="GT_PLOD"/>
</dbReference>
<dbReference type="EMBL" id="CATQJA010002663">
    <property type="protein sequence ID" value="CAJ0581474.1"/>
    <property type="molecule type" value="Genomic_DNA"/>
</dbReference>
<feature type="signal peptide" evidence="9">
    <location>
        <begin position="1"/>
        <end position="19"/>
    </location>
</feature>
<accession>A0AA36D852</accession>
<dbReference type="PROSITE" id="PS51471">
    <property type="entry name" value="FE2OG_OXY"/>
    <property type="match status" value="1"/>
</dbReference>
<dbReference type="PANTHER" id="PTHR10730">
    <property type="entry name" value="PROCOLLAGEN-LYSINE,2-OXOGLUTARATE 5-DIOXYGENASE/GLYCOSYLTRANSFERASE 25 FAMILY MEMBER"/>
    <property type="match status" value="1"/>
</dbReference>
<protein>
    <recommendedName>
        <fullName evidence="10">Fe2OG dioxygenase domain-containing protein</fullName>
    </recommendedName>
</protein>
<comment type="cofactor">
    <cofactor evidence="1">
        <name>L-ascorbate</name>
        <dbReference type="ChEBI" id="CHEBI:38290"/>
    </cofactor>
</comment>
<dbReference type="GO" id="GO:0031418">
    <property type="term" value="F:L-ascorbic acid binding"/>
    <property type="evidence" value="ECO:0007669"/>
    <property type="project" value="InterPro"/>
</dbReference>
<keyword evidence="4" id="KW-0223">Dioxygenase</keyword>
<organism evidence="11 12">
    <name type="scientific">Mesorhabditis spiculigera</name>
    <dbReference type="NCBI Taxonomy" id="96644"/>
    <lineage>
        <taxon>Eukaryota</taxon>
        <taxon>Metazoa</taxon>
        <taxon>Ecdysozoa</taxon>
        <taxon>Nematoda</taxon>
        <taxon>Chromadorea</taxon>
        <taxon>Rhabditida</taxon>
        <taxon>Rhabditina</taxon>
        <taxon>Rhabditomorpha</taxon>
        <taxon>Rhabditoidea</taxon>
        <taxon>Rhabditidae</taxon>
        <taxon>Mesorhabditinae</taxon>
        <taxon>Mesorhabditis</taxon>
    </lineage>
</organism>
<keyword evidence="5" id="KW-0560">Oxidoreductase</keyword>
<dbReference type="PANTHER" id="PTHR10730:SF45">
    <property type="entry name" value="PROCOLLAGEN-LYSINE,2-OXOGLUTARATE 5-DIOXYGENASE"/>
    <property type="match status" value="1"/>
</dbReference>
<dbReference type="InterPro" id="IPR050757">
    <property type="entry name" value="Collagen_mod_GT25"/>
</dbReference>
<feature type="domain" description="Fe2OG dioxygenase" evidence="10">
    <location>
        <begin position="632"/>
        <end position="723"/>
    </location>
</feature>
<dbReference type="InterPro" id="IPR044861">
    <property type="entry name" value="IPNS-like_FE2OG_OXY"/>
</dbReference>
<keyword evidence="2" id="KW-0479">Metal-binding</keyword>
<evidence type="ECO:0000256" key="8">
    <source>
        <dbReference type="SAM" id="MobiDB-lite"/>
    </source>
</evidence>
<dbReference type="Proteomes" id="UP001177023">
    <property type="component" value="Unassembled WGS sequence"/>
</dbReference>
<evidence type="ECO:0000313" key="12">
    <source>
        <dbReference type="Proteomes" id="UP001177023"/>
    </source>
</evidence>
<sequence length="723" mass="83144">MHLSAAISIPLLWLSFASCIQEPPEVLVVTVATEETDGLKRLLRSAYHYDIQIQVYGLGETWNGGDTRVEQGGGQKINILKKELEKFKEDKNLLILFVDAYDVVFSNPIETILRRFLTKFQDARILFGAEPYCWPDASLVDQYPLVEFGKRFLNSGLYLGYAPEIYKLLTLHEVKDSDDDQLYFTKAYLDKKTRDSLKIELDTASRIFQNLNGAQEDVELEFDDETGEATAYNANYNTHPVVIHGNGPSKRHLDYLANYIGQRWNGQTGCGFCGDRSHLNLEETPKEDYPLVTLAIFIAKPIPFTEEFFQAIFDLDYPKDKLALYIYNSQPQNIKMVFDIFEKEGPAYYTKKISNGADRTEREAREIAIQFHQQTGSKFFFTIDADMRSITIPKSSPHSFTSPARCSPTSGEPLPPMGTTLGARTTWPLLKIRNRKGVWQAPFIGAALLMTTEKLAQFAGAYNYKKELDPDMSFCAYARDHGHFMYVTNEEPFGFLIVADEYAEILGDGHLHPEMWEIFENRELWEQRYLHPKYKEVFEADTVPQACPDVYDYPLMSERYCAEIIEEMEHFGKWSDGTNLDKRLQGGYENVPTRDIHMKQIGYARHWLYFLNEYVRPMQEKVFTGYYQNPVHSEMMFVVRYKPDEQASLRPHHDASTYSVDIALNKKGVDYEGGGVRYPRYNCTVPADEVGYTMMFPGRLTHLHEGLPTTSGTRYILVSFINP</sequence>
<keyword evidence="12" id="KW-1185">Reference proteome</keyword>
<evidence type="ECO:0000313" key="11">
    <source>
        <dbReference type="EMBL" id="CAJ0581474.1"/>
    </source>
</evidence>
<dbReference type="InterPro" id="IPR006620">
    <property type="entry name" value="Pro_4_hyd_alph"/>
</dbReference>
<dbReference type="InterPro" id="IPR005123">
    <property type="entry name" value="Oxoglu/Fe-dep_dioxygenase_dom"/>
</dbReference>
<keyword evidence="6" id="KW-0408">Iron</keyword>
<proteinExistence type="predicted"/>
<dbReference type="GO" id="GO:0005783">
    <property type="term" value="C:endoplasmic reticulum"/>
    <property type="evidence" value="ECO:0007669"/>
    <property type="project" value="TreeGrafter"/>
</dbReference>
<feature type="compositionally biased region" description="Polar residues" evidence="8">
    <location>
        <begin position="395"/>
        <end position="410"/>
    </location>
</feature>
<evidence type="ECO:0000256" key="6">
    <source>
        <dbReference type="ARBA" id="ARBA00023004"/>
    </source>
</evidence>
<dbReference type="Pfam" id="PF03171">
    <property type="entry name" value="2OG-FeII_Oxy"/>
    <property type="match status" value="1"/>
</dbReference>
<feature type="region of interest" description="Disordered" evidence="8">
    <location>
        <begin position="395"/>
        <end position="418"/>
    </location>
</feature>
<evidence type="ECO:0000256" key="3">
    <source>
        <dbReference type="ARBA" id="ARBA00022729"/>
    </source>
</evidence>
<keyword evidence="3 9" id="KW-0732">Signal</keyword>
<evidence type="ECO:0000259" key="10">
    <source>
        <dbReference type="PROSITE" id="PS51471"/>
    </source>
</evidence>
<evidence type="ECO:0000256" key="4">
    <source>
        <dbReference type="ARBA" id="ARBA00022964"/>
    </source>
</evidence>
<dbReference type="GO" id="GO:0008475">
    <property type="term" value="F:procollagen-lysine 5-dioxygenase activity"/>
    <property type="evidence" value="ECO:0007669"/>
    <property type="project" value="TreeGrafter"/>
</dbReference>
<feature type="chain" id="PRO_5041313190" description="Fe2OG dioxygenase domain-containing protein" evidence="9">
    <location>
        <begin position="20"/>
        <end position="723"/>
    </location>
</feature>
<evidence type="ECO:0000256" key="1">
    <source>
        <dbReference type="ARBA" id="ARBA00001961"/>
    </source>
</evidence>
<name>A0AA36D852_9BILA</name>
<gene>
    <name evidence="11" type="ORF">MSPICULIGERA_LOCUS19633</name>
</gene>
<dbReference type="SMART" id="SM00702">
    <property type="entry name" value="P4Hc"/>
    <property type="match status" value="1"/>
</dbReference>
<evidence type="ECO:0000256" key="9">
    <source>
        <dbReference type="SAM" id="SignalP"/>
    </source>
</evidence>